<comment type="subcellular location">
    <subcellularLocation>
        <location evidence="15">Cell membrane</location>
        <topology evidence="15">Peripheral membrane protein</topology>
    </subcellularLocation>
    <subcellularLocation>
        <location evidence="3">Membrane</location>
    </subcellularLocation>
</comment>
<dbReference type="HAMAP" id="MF_00225">
    <property type="entry name" value="DHO_dh_type2"/>
    <property type="match status" value="1"/>
</dbReference>
<evidence type="ECO:0000256" key="14">
    <source>
        <dbReference type="ARBA" id="ARBA00048996"/>
    </source>
</evidence>
<feature type="binding site" evidence="15">
    <location>
        <position position="193"/>
    </location>
    <ligand>
        <name>FMN</name>
        <dbReference type="ChEBI" id="CHEBI:58210"/>
    </ligand>
</feature>
<evidence type="ECO:0000256" key="2">
    <source>
        <dbReference type="ARBA" id="ARBA00003616"/>
    </source>
</evidence>
<evidence type="ECO:0000313" key="18">
    <source>
        <dbReference type="Proteomes" id="UP000304148"/>
    </source>
</evidence>
<evidence type="ECO:0000256" key="5">
    <source>
        <dbReference type="ARBA" id="ARBA00005161"/>
    </source>
</evidence>
<feature type="binding site" evidence="15">
    <location>
        <position position="86"/>
    </location>
    <ligand>
        <name>substrate</name>
    </ligand>
</feature>
<evidence type="ECO:0000256" key="8">
    <source>
        <dbReference type="ARBA" id="ARBA00022630"/>
    </source>
</evidence>
<keyword evidence="10 15" id="KW-0665">Pyrimidine biosynthesis</keyword>
<comment type="pathway">
    <text evidence="5 15">Pyrimidine metabolism; UMP biosynthesis via de novo pathway; orotate from (S)-dihydroorotate (quinone route): step 1/1.</text>
</comment>
<protein>
    <recommendedName>
        <fullName evidence="15">Dihydroorotate dehydrogenase (quinone)</fullName>
        <ecNumber evidence="15">1.3.5.2</ecNumber>
    </recommendedName>
    <alternativeName>
        <fullName evidence="15">DHOdehase</fullName>
        <shortName evidence="15">DHOD</shortName>
        <shortName evidence="15">DHODase</shortName>
    </alternativeName>
    <alternativeName>
        <fullName evidence="15">Dihydroorotate oxidase</fullName>
    </alternativeName>
</protein>
<evidence type="ECO:0000259" key="16">
    <source>
        <dbReference type="Pfam" id="PF01180"/>
    </source>
</evidence>
<evidence type="ECO:0000256" key="7">
    <source>
        <dbReference type="ARBA" id="ARBA00011669"/>
    </source>
</evidence>
<dbReference type="NCBIfam" id="NF003645">
    <property type="entry name" value="PRK05286.1-2"/>
    <property type="match status" value="1"/>
</dbReference>
<evidence type="ECO:0000256" key="6">
    <source>
        <dbReference type="ARBA" id="ARBA00005359"/>
    </source>
</evidence>
<accession>A0A383RFP5</accession>
<dbReference type="NCBIfam" id="TIGR01036">
    <property type="entry name" value="pyrD_sub2"/>
    <property type="match status" value="1"/>
</dbReference>
<evidence type="ECO:0000256" key="11">
    <source>
        <dbReference type="ARBA" id="ARBA00023002"/>
    </source>
</evidence>
<dbReference type="GO" id="GO:0005737">
    <property type="term" value="C:cytoplasm"/>
    <property type="evidence" value="ECO:0007669"/>
    <property type="project" value="InterPro"/>
</dbReference>
<dbReference type="GO" id="GO:0106430">
    <property type="term" value="F:dihydroorotate dehydrogenase (quinone) activity"/>
    <property type="evidence" value="ECO:0007669"/>
    <property type="project" value="UniProtKB-EC"/>
</dbReference>
<evidence type="ECO:0000256" key="10">
    <source>
        <dbReference type="ARBA" id="ARBA00022975"/>
    </source>
</evidence>
<keyword evidence="8 15" id="KW-0285">Flavoprotein</keyword>
<comment type="pathway">
    <text evidence="4">Pyrimidine metabolism; UMP biosynthesis via de novo pathway; orotate from (S)-dihydroorotate (NAD(+) route): step 1/1.</text>
</comment>
<feature type="binding site" evidence="15">
    <location>
        <position position="317"/>
    </location>
    <ligand>
        <name>FMN</name>
        <dbReference type="ChEBI" id="CHEBI:58210"/>
    </ligand>
</feature>
<dbReference type="CDD" id="cd04738">
    <property type="entry name" value="DHOD_2_like"/>
    <property type="match status" value="1"/>
</dbReference>
<comment type="subunit">
    <text evidence="15">Monomer.</text>
</comment>
<keyword evidence="11 15" id="KW-0560">Oxidoreductase</keyword>
<dbReference type="InterPro" id="IPR005720">
    <property type="entry name" value="Dihydroorotate_DH_cat"/>
</dbReference>
<comment type="catalytic activity">
    <reaction evidence="13 15">
        <text>(S)-dihydroorotate + a quinone = orotate + a quinol</text>
        <dbReference type="Rhea" id="RHEA:30187"/>
        <dbReference type="ChEBI" id="CHEBI:24646"/>
        <dbReference type="ChEBI" id="CHEBI:30839"/>
        <dbReference type="ChEBI" id="CHEBI:30864"/>
        <dbReference type="ChEBI" id="CHEBI:132124"/>
        <dbReference type="EC" id="1.3.5.2"/>
    </reaction>
</comment>
<feature type="binding site" evidence="15">
    <location>
        <position position="198"/>
    </location>
    <ligand>
        <name>substrate</name>
    </ligand>
</feature>
<feature type="binding site" evidence="15">
    <location>
        <position position="266"/>
    </location>
    <ligand>
        <name>FMN</name>
        <dbReference type="ChEBI" id="CHEBI:58210"/>
    </ligand>
</feature>
<evidence type="ECO:0000313" key="17">
    <source>
        <dbReference type="EMBL" id="SYX85179.1"/>
    </source>
</evidence>
<dbReference type="NCBIfam" id="NF003652">
    <property type="entry name" value="PRK05286.2-5"/>
    <property type="match status" value="1"/>
</dbReference>
<name>A0A383RFP5_PAEAL</name>
<feature type="binding site" evidence="15">
    <location>
        <position position="106"/>
    </location>
    <ligand>
        <name>FMN</name>
        <dbReference type="ChEBI" id="CHEBI:58210"/>
    </ligand>
</feature>
<dbReference type="SUPFAM" id="SSF51395">
    <property type="entry name" value="FMN-linked oxidoreductases"/>
    <property type="match status" value="1"/>
</dbReference>
<sequence>MAYMYGTMNGVEPLLYRNIAKPVFFKLDPEKAHHLVIGGMAKATKVPGALAMMRGMYGVKADPALTTSLFGLSFHSPIGLAAGLDKNAEAVRGFSSIGFGFMEVGTVTPKGQPGNEKPRMFRLPPDEALINRMGFNNEGTEAMRERLKAIKDRPIPVWVNIGKNKATPNEKAHEDYLKCIQTMYNVADLFVVNISSPNTPDLRNLQHGDELKVLLSLVVDEMNRQNAAHGQNKSILVKIAPDVSDSELESMTETIVQSGVSGIIATNTTLSRMGATHVHRLENGGLSGKPLTERSTEVVSQIYRMTKGTIPIVGSGGVFTAEDAYRKIRAGASLVEIYTGLIYKGPGINRELASGLKRLMKQDGFKHISEAIGADHR</sequence>
<dbReference type="Proteomes" id="UP000304148">
    <property type="component" value="Chromosome"/>
</dbReference>
<dbReference type="AlphaFoldDB" id="A0A383RFP5"/>
<evidence type="ECO:0000256" key="15">
    <source>
        <dbReference type="HAMAP-Rule" id="MF_00225"/>
    </source>
</evidence>
<feature type="binding site" evidence="15">
    <location>
        <position position="238"/>
    </location>
    <ligand>
        <name>FMN</name>
        <dbReference type="ChEBI" id="CHEBI:58210"/>
    </ligand>
</feature>
<comment type="subunit">
    <text evidence="7">Heterotetramer of 2 PyrK and 2 PyrD type B subunits.</text>
</comment>
<dbReference type="InterPro" id="IPR001295">
    <property type="entry name" value="Dihydroorotate_DH_CS"/>
</dbReference>
<comment type="cofactor">
    <cofactor evidence="15">
        <name>FMN</name>
        <dbReference type="ChEBI" id="CHEBI:58210"/>
    </cofactor>
    <text evidence="15">Binds 1 FMN per subunit.</text>
</comment>
<dbReference type="EC" id="1.3.5.2" evidence="15"/>
<feature type="active site" description="Nucleophile" evidence="15">
    <location>
        <position position="196"/>
    </location>
</feature>
<comment type="similarity">
    <text evidence="6 15">Belongs to the dihydroorotate dehydrogenase family. Type 2 subfamily.</text>
</comment>
<dbReference type="PROSITE" id="PS00911">
    <property type="entry name" value="DHODEHASE_1"/>
    <property type="match status" value="1"/>
</dbReference>
<feature type="binding site" evidence="15">
    <location>
        <begin position="267"/>
        <end position="268"/>
    </location>
    <ligand>
        <name>substrate</name>
    </ligand>
</feature>
<feature type="binding site" evidence="15">
    <location>
        <position position="288"/>
    </location>
    <ligand>
        <name>FMN</name>
        <dbReference type="ChEBI" id="CHEBI:58210"/>
    </ligand>
</feature>
<evidence type="ECO:0000256" key="13">
    <source>
        <dbReference type="ARBA" id="ARBA00048639"/>
    </source>
</evidence>
<dbReference type="Pfam" id="PF01180">
    <property type="entry name" value="DHO_dh"/>
    <property type="match status" value="1"/>
</dbReference>
<dbReference type="InterPro" id="IPR013785">
    <property type="entry name" value="Aldolase_TIM"/>
</dbReference>
<keyword evidence="9 15" id="KW-0288">FMN</keyword>
<dbReference type="GO" id="GO:0005886">
    <property type="term" value="C:plasma membrane"/>
    <property type="evidence" value="ECO:0007669"/>
    <property type="project" value="UniProtKB-SubCell"/>
</dbReference>
<dbReference type="InterPro" id="IPR050074">
    <property type="entry name" value="DHO_dehydrogenase"/>
</dbReference>
<dbReference type="Gene3D" id="3.20.20.70">
    <property type="entry name" value="Aldolase class I"/>
    <property type="match status" value="1"/>
</dbReference>
<dbReference type="InterPro" id="IPR005719">
    <property type="entry name" value="Dihydroorotate_DH_2"/>
</dbReference>
<reference evidence="18" key="1">
    <citation type="submission" date="2018-08" db="EMBL/GenBank/DDBJ databases">
        <authorList>
            <person name="Chevrot R."/>
        </authorList>
    </citation>
    <scope>NUCLEOTIDE SEQUENCE [LARGE SCALE GENOMIC DNA]</scope>
</reference>
<dbReference type="GO" id="GO:0044205">
    <property type="term" value="P:'de novo' UMP biosynthetic process"/>
    <property type="evidence" value="ECO:0007669"/>
    <property type="project" value="UniProtKB-UniRule"/>
</dbReference>
<feature type="binding site" evidence="15">
    <location>
        <begin position="338"/>
        <end position="339"/>
    </location>
    <ligand>
        <name>FMN</name>
        <dbReference type="ChEBI" id="CHEBI:58210"/>
    </ligand>
</feature>
<feature type="binding site" evidence="15">
    <location>
        <begin position="131"/>
        <end position="135"/>
    </location>
    <ligand>
        <name>substrate</name>
    </ligand>
</feature>
<dbReference type="UniPathway" id="UPA00070">
    <property type="reaction ID" value="UER00945"/>
</dbReference>
<dbReference type="GO" id="GO:0006207">
    <property type="term" value="P:'de novo' pyrimidine nucleobase biosynthetic process"/>
    <property type="evidence" value="ECO:0007669"/>
    <property type="project" value="UniProtKB-UniRule"/>
</dbReference>
<dbReference type="EMBL" id="LS992241">
    <property type="protein sequence ID" value="SYX85179.1"/>
    <property type="molecule type" value="Genomic_DNA"/>
</dbReference>
<organism evidence="17 18">
    <name type="scientific">Paenibacillus alvei</name>
    <name type="common">Bacillus alvei</name>
    <dbReference type="NCBI Taxonomy" id="44250"/>
    <lineage>
        <taxon>Bacteria</taxon>
        <taxon>Bacillati</taxon>
        <taxon>Bacillota</taxon>
        <taxon>Bacilli</taxon>
        <taxon>Bacillales</taxon>
        <taxon>Paenibacillaceae</taxon>
        <taxon>Paenibacillus</taxon>
    </lineage>
</organism>
<evidence type="ECO:0000256" key="9">
    <source>
        <dbReference type="ARBA" id="ARBA00022643"/>
    </source>
</evidence>
<feature type="binding site" evidence="15">
    <location>
        <begin position="82"/>
        <end position="86"/>
    </location>
    <ligand>
        <name>FMN</name>
        <dbReference type="ChEBI" id="CHEBI:58210"/>
    </ligand>
</feature>
<comment type="catalytic activity">
    <reaction evidence="14">
        <text>(S)-dihydroorotate + NAD(+) = orotate + NADH + H(+)</text>
        <dbReference type="Rhea" id="RHEA:13513"/>
        <dbReference type="ChEBI" id="CHEBI:15378"/>
        <dbReference type="ChEBI" id="CHEBI:30839"/>
        <dbReference type="ChEBI" id="CHEBI:30864"/>
        <dbReference type="ChEBI" id="CHEBI:57540"/>
        <dbReference type="ChEBI" id="CHEBI:57945"/>
        <dbReference type="EC" id="1.3.1.14"/>
    </reaction>
</comment>
<keyword evidence="15" id="KW-1003">Cell membrane</keyword>
<feature type="domain" description="Dihydroorotate dehydrogenase catalytic" evidence="16">
    <location>
        <begin position="65"/>
        <end position="360"/>
    </location>
</feature>
<gene>
    <name evidence="15 17" type="primary">pyrD</name>
    <name evidence="17" type="ORF">PBLR_13601</name>
</gene>
<feature type="binding site" evidence="15">
    <location>
        <position position="193"/>
    </location>
    <ligand>
        <name>substrate</name>
    </ligand>
</feature>
<dbReference type="PANTHER" id="PTHR48109:SF4">
    <property type="entry name" value="DIHYDROOROTATE DEHYDROGENASE (QUINONE), MITOCHONDRIAL"/>
    <property type="match status" value="1"/>
</dbReference>
<comment type="function">
    <text evidence="2">Catalyzes the conversion of dihydroorotate to orotate with NAD(+) as electron acceptor.</text>
</comment>
<feature type="binding site" evidence="15">
    <location>
        <position position="160"/>
    </location>
    <ligand>
        <name>FMN</name>
        <dbReference type="ChEBI" id="CHEBI:58210"/>
    </ligand>
</feature>
<comment type="function">
    <text evidence="1 15">Catalyzes the conversion of dihydroorotate to orotate with quinone as electron acceptor.</text>
</comment>
<keyword evidence="12 15" id="KW-0472">Membrane</keyword>
<dbReference type="PROSITE" id="PS00912">
    <property type="entry name" value="DHODEHASE_2"/>
    <property type="match status" value="1"/>
</dbReference>
<evidence type="ECO:0000256" key="1">
    <source>
        <dbReference type="ARBA" id="ARBA00003125"/>
    </source>
</evidence>
<dbReference type="PANTHER" id="PTHR48109">
    <property type="entry name" value="DIHYDROOROTATE DEHYDROGENASE (QUINONE), MITOCHONDRIAL-RELATED"/>
    <property type="match status" value="1"/>
</dbReference>
<evidence type="ECO:0000256" key="4">
    <source>
        <dbReference type="ARBA" id="ARBA00004715"/>
    </source>
</evidence>
<dbReference type="GO" id="GO:0004589">
    <property type="term" value="F:dihydroorotate dehydrogenase (NAD+) activity"/>
    <property type="evidence" value="ECO:0007669"/>
    <property type="project" value="UniProtKB-EC"/>
</dbReference>
<evidence type="ECO:0000256" key="3">
    <source>
        <dbReference type="ARBA" id="ARBA00004370"/>
    </source>
</evidence>
<proteinExistence type="inferred from homology"/>
<evidence type="ECO:0000256" key="12">
    <source>
        <dbReference type="ARBA" id="ARBA00023136"/>
    </source>
</evidence>